<dbReference type="EMBL" id="JAUSVR010000016">
    <property type="protein sequence ID" value="MDQ0512762.1"/>
    <property type="molecule type" value="Genomic_DNA"/>
</dbReference>
<keyword evidence="2" id="KW-0812">Transmembrane</keyword>
<evidence type="ECO:0008006" key="6">
    <source>
        <dbReference type="Google" id="ProtNLM"/>
    </source>
</evidence>
<evidence type="ECO:0000313" key="4">
    <source>
        <dbReference type="EMBL" id="MDQ0512762.1"/>
    </source>
</evidence>
<feature type="chain" id="PRO_5045842384" description="Lectin-like protein BA14k" evidence="3">
    <location>
        <begin position="32"/>
        <end position="129"/>
    </location>
</feature>
<proteinExistence type="predicted"/>
<keyword evidence="3" id="KW-0732">Signal</keyword>
<feature type="transmembrane region" description="Helical" evidence="2">
    <location>
        <begin position="78"/>
        <end position="97"/>
    </location>
</feature>
<feature type="signal peptide" evidence="3">
    <location>
        <begin position="1"/>
        <end position="31"/>
    </location>
</feature>
<sequence length="129" mass="13462">MFSFARFRFATTTKLAALALAGLTLASTVPAAAGGWDGGPGPRHGWGGPGPRHGWGGGGPGWGRGPGYYYGPRNNGGAVAAGIIGGLVVGGIAAAAANNYYNQPRCWTETQTVYDNWGRPFYRDVRMCR</sequence>
<reference evidence="4 5" key="1">
    <citation type="submission" date="2023-07" db="EMBL/GenBank/DDBJ databases">
        <title>Genomic Encyclopedia of Type Strains, Phase IV (KMG-IV): sequencing the most valuable type-strain genomes for metagenomic binning, comparative biology and taxonomic classification.</title>
        <authorList>
            <person name="Goeker M."/>
        </authorList>
    </citation>
    <scope>NUCLEOTIDE SEQUENCE [LARGE SCALE GENOMIC DNA]</scope>
    <source>
        <strain evidence="4 5">DSM 15561</strain>
    </source>
</reference>
<evidence type="ECO:0000256" key="3">
    <source>
        <dbReference type="SAM" id="SignalP"/>
    </source>
</evidence>
<protein>
    <recommendedName>
        <fullName evidence="6">Lectin-like protein BA14k</fullName>
    </recommendedName>
</protein>
<evidence type="ECO:0000256" key="1">
    <source>
        <dbReference type="SAM" id="MobiDB-lite"/>
    </source>
</evidence>
<evidence type="ECO:0000256" key="2">
    <source>
        <dbReference type="SAM" id="Phobius"/>
    </source>
</evidence>
<comment type="caution">
    <text evidence="4">The sequence shown here is derived from an EMBL/GenBank/DDBJ whole genome shotgun (WGS) entry which is preliminary data.</text>
</comment>
<keyword evidence="2" id="KW-0472">Membrane</keyword>
<name>A0ABU0LVR5_9HYPH</name>
<evidence type="ECO:0000313" key="5">
    <source>
        <dbReference type="Proteomes" id="UP001235094"/>
    </source>
</evidence>
<gene>
    <name evidence="4" type="ORF">QOZ99_003676</name>
</gene>
<feature type="region of interest" description="Disordered" evidence="1">
    <location>
        <begin position="36"/>
        <end position="57"/>
    </location>
</feature>
<accession>A0ABU0LVR5</accession>
<keyword evidence="2" id="KW-1133">Transmembrane helix</keyword>
<keyword evidence="5" id="KW-1185">Reference proteome</keyword>
<dbReference type="RefSeq" id="WP_306891429.1">
    <property type="nucleotide sequence ID" value="NZ_JAUSVR010000016.1"/>
</dbReference>
<organism evidence="4 5">
    <name type="scientific">Ancylobacter amanitiformis</name>
    <dbReference type="NCBI Taxonomy" id="217069"/>
    <lineage>
        <taxon>Bacteria</taxon>
        <taxon>Pseudomonadati</taxon>
        <taxon>Pseudomonadota</taxon>
        <taxon>Alphaproteobacteria</taxon>
        <taxon>Hyphomicrobiales</taxon>
        <taxon>Xanthobacteraceae</taxon>
        <taxon>Ancylobacter</taxon>
    </lineage>
</organism>
<dbReference type="Proteomes" id="UP001235094">
    <property type="component" value="Unassembled WGS sequence"/>
</dbReference>